<evidence type="ECO:0000313" key="2">
    <source>
        <dbReference type="Proteomes" id="UP000076623"/>
    </source>
</evidence>
<evidence type="ECO:0000313" key="1">
    <source>
        <dbReference type="EMBL" id="ANC77562.1"/>
    </source>
</evidence>
<proteinExistence type="predicted"/>
<keyword evidence="2" id="KW-1185">Reference proteome</keyword>
<organism evidence="1 2">
    <name type="scientific">Fictibacillus phosphorivorans</name>
    <dbReference type="NCBI Taxonomy" id="1221500"/>
    <lineage>
        <taxon>Bacteria</taxon>
        <taxon>Bacillati</taxon>
        <taxon>Bacillota</taxon>
        <taxon>Bacilli</taxon>
        <taxon>Bacillales</taxon>
        <taxon>Fictibacillaceae</taxon>
        <taxon>Fictibacillus</taxon>
    </lineage>
</organism>
<dbReference type="RefSeq" id="WP_066395349.1">
    <property type="nucleotide sequence ID" value="NZ_CP015378.1"/>
</dbReference>
<dbReference type="Proteomes" id="UP000076623">
    <property type="component" value="Chromosome"/>
</dbReference>
<sequence>MGWIGNNSGHHSCGCNQRVERERHGCGCKQRVEREQHECGCHKKVKLRQTEGQLRREMCSRCNWAHYRNDDAWRRLCRNRVESVRVVSEAPNCHLRNRLGNGTGQ</sequence>
<dbReference type="EMBL" id="CP015378">
    <property type="protein sequence ID" value="ANC77562.1"/>
    <property type="molecule type" value="Genomic_DNA"/>
</dbReference>
<dbReference type="KEGG" id="fpn:ABE65_012440"/>
<protein>
    <submittedName>
        <fullName evidence="1">Uncharacterized protein</fullName>
    </submittedName>
</protein>
<gene>
    <name evidence="1" type="ORF">ABE65_012440</name>
</gene>
<dbReference type="AlphaFoldDB" id="A0A160IPG8"/>
<reference evidence="1 2" key="1">
    <citation type="submission" date="2016-04" db="EMBL/GenBank/DDBJ databases">
        <title>Complete genome sequence of Fictibacillus phosphorivorans G25-29, a strain toxic to nematodes.</title>
        <authorList>
            <person name="Zheng Z."/>
        </authorList>
    </citation>
    <scope>NUCLEOTIDE SEQUENCE [LARGE SCALE GENOMIC DNA]</scope>
    <source>
        <strain evidence="1 2">G25-29</strain>
    </source>
</reference>
<accession>A0A160IPG8</accession>
<name>A0A160IPG8_9BACL</name>